<keyword evidence="1" id="KW-0175">Coiled coil</keyword>
<proteinExistence type="predicted"/>
<reference evidence="2 3" key="1">
    <citation type="submission" date="2018-10" db="EMBL/GenBank/DDBJ databases">
        <title>Fifty Aureobasidium pullulans genomes reveal a recombining polyextremotolerant generalist.</title>
        <authorList>
            <person name="Gostincar C."/>
            <person name="Turk M."/>
            <person name="Zajc J."/>
            <person name="Gunde-Cimerman N."/>
        </authorList>
    </citation>
    <scope>NUCLEOTIDE SEQUENCE [LARGE SCALE GENOMIC DNA]</scope>
    <source>
        <strain evidence="2 3">EXF-3863</strain>
    </source>
</reference>
<evidence type="ECO:0000313" key="3">
    <source>
        <dbReference type="Proteomes" id="UP000308005"/>
    </source>
</evidence>
<organism evidence="2 3">
    <name type="scientific">Aureobasidium pullulans</name>
    <name type="common">Black yeast</name>
    <name type="synonym">Pullularia pullulans</name>
    <dbReference type="NCBI Taxonomy" id="5580"/>
    <lineage>
        <taxon>Eukaryota</taxon>
        <taxon>Fungi</taxon>
        <taxon>Dikarya</taxon>
        <taxon>Ascomycota</taxon>
        <taxon>Pezizomycotina</taxon>
        <taxon>Dothideomycetes</taxon>
        <taxon>Dothideomycetidae</taxon>
        <taxon>Dothideales</taxon>
        <taxon>Saccotheciaceae</taxon>
        <taxon>Aureobasidium</taxon>
    </lineage>
</organism>
<feature type="coiled-coil region" evidence="1">
    <location>
        <begin position="79"/>
        <end position="109"/>
    </location>
</feature>
<sequence length="277" mass="31819">MDAVIADINTLFVRLTRFYEKLATFTGPDQDVFPQTLHDAQTRQAADQGEYISLRSDLFDCKAVFNKFIAEGPELDAVKATAIQQLQRAQSMMAKIEQADADHAELNELRTLKRKFESTQNNQETLVKVMRSAATTASKLDAVEKLKQERDDAQAEVAQLRTERQNDSAELTQLRQDRTLYNNRGLEIGRLLNERQNESAELTQLRQARNLYHDRGTQNTRLRNERQNHLAELTQLRQDRALYNDRAAEIGRLRIDAAQVQTDRAELARLRLHNTNA</sequence>
<feature type="coiled-coil region" evidence="1">
    <location>
        <begin position="136"/>
        <end position="246"/>
    </location>
</feature>
<accession>A0A4V4KMX8</accession>
<evidence type="ECO:0000313" key="2">
    <source>
        <dbReference type="EMBL" id="THZ31631.1"/>
    </source>
</evidence>
<evidence type="ECO:0000256" key="1">
    <source>
        <dbReference type="SAM" id="Coils"/>
    </source>
</evidence>
<dbReference type="AlphaFoldDB" id="A0A4V4KMX8"/>
<gene>
    <name evidence="2" type="ORF">D6C91_00722</name>
</gene>
<name>A0A4V4KMX8_AURPU</name>
<dbReference type="EMBL" id="QZBM01000012">
    <property type="protein sequence ID" value="THZ31631.1"/>
    <property type="molecule type" value="Genomic_DNA"/>
</dbReference>
<dbReference type="Proteomes" id="UP000308005">
    <property type="component" value="Unassembled WGS sequence"/>
</dbReference>
<comment type="caution">
    <text evidence="2">The sequence shown here is derived from an EMBL/GenBank/DDBJ whole genome shotgun (WGS) entry which is preliminary data.</text>
</comment>
<protein>
    <submittedName>
        <fullName evidence="2">Uncharacterized protein</fullName>
    </submittedName>
</protein>